<dbReference type="OrthoDB" id="7375502at2"/>
<gene>
    <name evidence="2" type="ORF">CWS72_05585</name>
</gene>
<dbReference type="RefSeq" id="WP_101249593.1">
    <property type="nucleotide sequence ID" value="NZ_PIUM01000004.1"/>
</dbReference>
<accession>A0A2N3PYR3</accession>
<protein>
    <recommendedName>
        <fullName evidence="4">DUF4136 domain-containing protein</fullName>
    </recommendedName>
</protein>
<sequence>MRLYQRLAFVMIVGALTACGGPLTRDVGNSFTKINGLYDYGASGRDLRLSVRGNPFTVSDDTLSKAVEAASQVQVLRPRTHPTLTPDSSARRGYELAFLFSPAPTQSGDDLCKGRIEDSAPGAVAPTVHVLGVFCVSGSAQTEVRGLAEATGPADPRLKNLVAQMIVQLFRPDLPDADGNSGR</sequence>
<evidence type="ECO:0000256" key="1">
    <source>
        <dbReference type="SAM" id="SignalP"/>
    </source>
</evidence>
<keyword evidence="1" id="KW-0732">Signal</keyword>
<evidence type="ECO:0000313" key="3">
    <source>
        <dbReference type="Proteomes" id="UP000233293"/>
    </source>
</evidence>
<evidence type="ECO:0008006" key="4">
    <source>
        <dbReference type="Google" id="ProtNLM"/>
    </source>
</evidence>
<name>A0A2N3PYR3_9PROT</name>
<dbReference type="EMBL" id="PIUM01000004">
    <property type="protein sequence ID" value="PKU25538.1"/>
    <property type="molecule type" value="Genomic_DNA"/>
</dbReference>
<dbReference type="AlphaFoldDB" id="A0A2N3PYR3"/>
<organism evidence="2 3">
    <name type="scientific">Telmatospirillum siberiense</name>
    <dbReference type="NCBI Taxonomy" id="382514"/>
    <lineage>
        <taxon>Bacteria</taxon>
        <taxon>Pseudomonadati</taxon>
        <taxon>Pseudomonadota</taxon>
        <taxon>Alphaproteobacteria</taxon>
        <taxon>Rhodospirillales</taxon>
        <taxon>Rhodospirillaceae</taxon>
        <taxon>Telmatospirillum</taxon>
    </lineage>
</organism>
<dbReference type="PROSITE" id="PS51257">
    <property type="entry name" value="PROKAR_LIPOPROTEIN"/>
    <property type="match status" value="1"/>
</dbReference>
<proteinExistence type="predicted"/>
<comment type="caution">
    <text evidence="2">The sequence shown here is derived from an EMBL/GenBank/DDBJ whole genome shotgun (WGS) entry which is preliminary data.</text>
</comment>
<keyword evidence="3" id="KW-1185">Reference proteome</keyword>
<evidence type="ECO:0000313" key="2">
    <source>
        <dbReference type="EMBL" id="PKU25538.1"/>
    </source>
</evidence>
<dbReference type="Proteomes" id="UP000233293">
    <property type="component" value="Unassembled WGS sequence"/>
</dbReference>
<feature type="chain" id="PRO_5014859167" description="DUF4136 domain-containing protein" evidence="1">
    <location>
        <begin position="21"/>
        <end position="183"/>
    </location>
</feature>
<feature type="signal peptide" evidence="1">
    <location>
        <begin position="1"/>
        <end position="20"/>
    </location>
</feature>
<reference evidence="3" key="1">
    <citation type="submission" date="2017-12" db="EMBL/GenBank/DDBJ databases">
        <title>Draft genome sequence of Telmatospirillum siberiense 26-4b1T, an acidotolerant peatland alphaproteobacterium potentially involved in sulfur cycling.</title>
        <authorList>
            <person name="Hausmann B."/>
            <person name="Pjevac P."/>
            <person name="Schreck K."/>
            <person name="Herbold C.W."/>
            <person name="Daims H."/>
            <person name="Wagner M."/>
            <person name="Pester M."/>
            <person name="Loy A."/>
        </authorList>
    </citation>
    <scope>NUCLEOTIDE SEQUENCE [LARGE SCALE GENOMIC DNA]</scope>
    <source>
        <strain evidence="3">26-4b1</strain>
    </source>
</reference>